<dbReference type="Pfam" id="PF00072">
    <property type="entry name" value="Response_reg"/>
    <property type="match status" value="1"/>
</dbReference>
<evidence type="ECO:0000313" key="5">
    <source>
        <dbReference type="EMBL" id="GAE90824.1"/>
    </source>
</evidence>
<dbReference type="GO" id="GO:0000160">
    <property type="term" value="P:phosphorelay signal transduction system"/>
    <property type="evidence" value="ECO:0007669"/>
    <property type="project" value="InterPro"/>
</dbReference>
<organism evidence="5 6">
    <name type="scientific">Acetivibrio straminisolvens JCM 21531</name>
    <dbReference type="NCBI Taxonomy" id="1294263"/>
    <lineage>
        <taxon>Bacteria</taxon>
        <taxon>Bacillati</taxon>
        <taxon>Bacillota</taxon>
        <taxon>Clostridia</taxon>
        <taxon>Eubacteriales</taxon>
        <taxon>Oscillospiraceae</taxon>
        <taxon>Acetivibrio</taxon>
    </lineage>
</organism>
<evidence type="ECO:0000259" key="4">
    <source>
        <dbReference type="PROSITE" id="PS50110"/>
    </source>
</evidence>
<feature type="domain" description="Response regulatory" evidence="4">
    <location>
        <begin position="1"/>
        <end position="63"/>
    </location>
</feature>
<feature type="modified residue" description="4-aspartylphosphate" evidence="3">
    <location>
        <position position="2"/>
    </location>
</feature>
<evidence type="ECO:0000256" key="3">
    <source>
        <dbReference type="PROSITE-ProRule" id="PRU00169"/>
    </source>
</evidence>
<dbReference type="Gene3D" id="3.40.50.2300">
    <property type="match status" value="1"/>
</dbReference>
<dbReference type="AlphaFoldDB" id="W4VDJ0"/>
<proteinExistence type="predicted"/>
<evidence type="ECO:0000256" key="1">
    <source>
        <dbReference type="ARBA" id="ARBA00018672"/>
    </source>
</evidence>
<sequence length="63" mass="7570">MDMEMPICDGIEGTRLIKTKFNNTKVVILTVFNDEDRIKKCIELWRRWLYAQRYRSGEVNIDC</sequence>
<comment type="caution">
    <text evidence="5">The sequence shown here is derived from an EMBL/GenBank/DDBJ whole genome shotgun (WGS) entry which is preliminary data.</text>
</comment>
<dbReference type="PROSITE" id="PS50110">
    <property type="entry name" value="RESPONSE_REGULATORY"/>
    <property type="match status" value="1"/>
</dbReference>
<evidence type="ECO:0000256" key="2">
    <source>
        <dbReference type="ARBA" id="ARBA00024867"/>
    </source>
</evidence>
<dbReference type="STRING" id="1294263.JCM21531_4468"/>
<dbReference type="EMBL" id="BAVR01000097">
    <property type="protein sequence ID" value="GAE90824.1"/>
    <property type="molecule type" value="Genomic_DNA"/>
</dbReference>
<comment type="function">
    <text evidence="2">May play the central regulatory role in sporulation. It may be an element of the effector pathway responsible for the activation of sporulation genes in response to nutritional stress. Spo0A may act in concert with spo0H (a sigma factor) to control the expression of some genes that are critical to the sporulation process.</text>
</comment>
<gene>
    <name evidence="5" type="ORF">JCM21531_4468</name>
</gene>
<name>W4VDJ0_9FIRM</name>
<dbReference type="SUPFAM" id="SSF52172">
    <property type="entry name" value="CheY-like"/>
    <property type="match status" value="1"/>
</dbReference>
<keyword evidence="6" id="KW-1185">Reference proteome</keyword>
<reference evidence="5" key="1">
    <citation type="journal article" date="2014" name="Genome Announc.">
        <title>Draft Genome Sequence of Clostridium straminisolvens Strain JCM 21531T, Isolated from a Cellulose-Degrading Bacterial Community.</title>
        <authorList>
            <person name="Yuki M."/>
            <person name="Oshima K."/>
            <person name="Suda W."/>
            <person name="Sakamoto M."/>
            <person name="Kitamura K."/>
            <person name="Iida T."/>
            <person name="Hattori M."/>
            <person name="Ohkuma M."/>
        </authorList>
    </citation>
    <scope>NUCLEOTIDE SEQUENCE [LARGE SCALE GENOMIC DNA]</scope>
    <source>
        <strain evidence="5">JCM 21531</strain>
    </source>
</reference>
<accession>W4VDJ0</accession>
<evidence type="ECO:0000313" key="6">
    <source>
        <dbReference type="Proteomes" id="UP000019109"/>
    </source>
</evidence>
<dbReference type="InterPro" id="IPR011006">
    <property type="entry name" value="CheY-like_superfamily"/>
</dbReference>
<dbReference type="Proteomes" id="UP000019109">
    <property type="component" value="Unassembled WGS sequence"/>
</dbReference>
<dbReference type="InterPro" id="IPR001789">
    <property type="entry name" value="Sig_transdc_resp-reg_receiver"/>
</dbReference>
<protein>
    <recommendedName>
        <fullName evidence="1">Stage 0 sporulation protein A homolog</fullName>
    </recommendedName>
</protein>
<keyword evidence="3" id="KW-0597">Phosphoprotein</keyword>